<feature type="non-terminal residue" evidence="1">
    <location>
        <position position="52"/>
    </location>
</feature>
<dbReference type="AlphaFoldDB" id="A0A1A8MS01"/>
<accession>A0A1A8MS01</accession>
<dbReference type="EMBL" id="HAEF01018469">
    <property type="protein sequence ID" value="SBR59628.1"/>
    <property type="molecule type" value="Transcribed_RNA"/>
</dbReference>
<reference evidence="1" key="1">
    <citation type="submission" date="2016-05" db="EMBL/GenBank/DDBJ databases">
        <authorList>
            <person name="Lavstsen T."/>
            <person name="Jespersen J.S."/>
        </authorList>
    </citation>
    <scope>NUCLEOTIDE SEQUENCE</scope>
    <source>
        <tissue evidence="1">Brain</tissue>
    </source>
</reference>
<name>A0A1A8MS01_9TELE</name>
<gene>
    <name evidence="1" type="primary">Nfu_g_1_002674</name>
</gene>
<reference evidence="1" key="2">
    <citation type="submission" date="2016-06" db="EMBL/GenBank/DDBJ databases">
        <title>The genome of a short-lived fish provides insights into sex chromosome evolution and the genetic control of aging.</title>
        <authorList>
            <person name="Reichwald K."/>
            <person name="Felder M."/>
            <person name="Petzold A."/>
            <person name="Koch P."/>
            <person name="Groth M."/>
            <person name="Platzer M."/>
        </authorList>
    </citation>
    <scope>NUCLEOTIDE SEQUENCE</scope>
    <source>
        <tissue evidence="1">Brain</tissue>
    </source>
</reference>
<sequence>QIPNIKTRYSSVRGRGLCSSEFVQDIRNSSQVFQRDVINHSLLNHSCTIDYF</sequence>
<feature type="non-terminal residue" evidence="1">
    <location>
        <position position="1"/>
    </location>
</feature>
<organism evidence="1">
    <name type="scientific">Nothobranchius pienaari</name>
    <dbReference type="NCBI Taxonomy" id="704102"/>
    <lineage>
        <taxon>Eukaryota</taxon>
        <taxon>Metazoa</taxon>
        <taxon>Chordata</taxon>
        <taxon>Craniata</taxon>
        <taxon>Vertebrata</taxon>
        <taxon>Euteleostomi</taxon>
        <taxon>Actinopterygii</taxon>
        <taxon>Neopterygii</taxon>
        <taxon>Teleostei</taxon>
        <taxon>Neoteleostei</taxon>
        <taxon>Acanthomorphata</taxon>
        <taxon>Ovalentaria</taxon>
        <taxon>Atherinomorphae</taxon>
        <taxon>Cyprinodontiformes</taxon>
        <taxon>Nothobranchiidae</taxon>
        <taxon>Nothobranchius</taxon>
    </lineage>
</organism>
<protein>
    <submittedName>
        <fullName evidence="1">Uncharacterized protein</fullName>
    </submittedName>
</protein>
<evidence type="ECO:0000313" key="1">
    <source>
        <dbReference type="EMBL" id="SBR59628.1"/>
    </source>
</evidence>
<proteinExistence type="predicted"/>